<protein>
    <submittedName>
        <fullName evidence="2">Glyoxalase-like protein</fullName>
    </submittedName>
</protein>
<evidence type="ECO:0000259" key="1">
    <source>
        <dbReference type="Pfam" id="PF13468"/>
    </source>
</evidence>
<dbReference type="EMBL" id="RBWW01000004">
    <property type="protein sequence ID" value="RKS75172.1"/>
    <property type="molecule type" value="Genomic_DNA"/>
</dbReference>
<dbReference type="RefSeq" id="WP_121304847.1">
    <property type="nucleotide sequence ID" value="NZ_RBWW01000004.1"/>
</dbReference>
<feature type="domain" description="Glyoxalase-like" evidence="1">
    <location>
        <begin position="5"/>
        <end position="181"/>
    </location>
</feature>
<name>A0A495QQQ2_9EURY</name>
<dbReference type="Gene3D" id="3.10.180.10">
    <property type="entry name" value="2,3-Dihydroxybiphenyl 1,2-Dioxygenase, domain 1"/>
    <property type="match status" value="1"/>
</dbReference>
<accession>A0A495QQQ2</accession>
<dbReference type="AlphaFoldDB" id="A0A495QQQ2"/>
<sequence length="278" mass="30363">MDLEIDHVTIAATDLEQLQTAAAEAGLPTEYGGEHSNGVTHMAVTGFQDGSYIEYISAFDKTAISPWWHVPIQKGGGSCAWAIRVDDIEAVSLRLRERDVTVDGPDSYQRVREDGTRVEWQLASLGGGDPGKTLPFLIEDETPRSERITPTADLTDHPLTGIERVVLAVSNLEHATARFETAFGLNSPQYVDDSLPAEVADFPGTPVILAEPDNSGWLRERLDRFGPLPVAYLLGTTDRVSPFPIETQASIATHSVDWLTLKTPIDRPYIGIITDNLG</sequence>
<gene>
    <name evidence="2" type="ORF">BDK61_4716</name>
</gene>
<organism evidence="2 3">
    <name type="scientific">Haloarcula quadrata</name>
    <dbReference type="NCBI Taxonomy" id="182779"/>
    <lineage>
        <taxon>Archaea</taxon>
        <taxon>Methanobacteriati</taxon>
        <taxon>Methanobacteriota</taxon>
        <taxon>Stenosarchaea group</taxon>
        <taxon>Halobacteria</taxon>
        <taxon>Halobacteriales</taxon>
        <taxon>Haloarculaceae</taxon>
        <taxon>Haloarcula</taxon>
    </lineage>
</organism>
<reference evidence="2 3" key="1">
    <citation type="submission" date="2018-10" db="EMBL/GenBank/DDBJ databases">
        <title>Genomic Encyclopedia of Archaeal and Bacterial Type Strains, Phase II (KMG-II): from individual species to whole genera.</title>
        <authorList>
            <person name="Goeker M."/>
        </authorList>
    </citation>
    <scope>NUCLEOTIDE SEQUENCE [LARGE SCALE GENOMIC DNA]</scope>
    <source>
        <strain evidence="2 3">DSM 11927</strain>
    </source>
</reference>
<dbReference type="Proteomes" id="UP000268233">
    <property type="component" value="Unassembled WGS sequence"/>
</dbReference>
<dbReference type="InterPro" id="IPR025870">
    <property type="entry name" value="Glyoxalase-like_dom"/>
</dbReference>
<proteinExistence type="predicted"/>
<comment type="caution">
    <text evidence="2">The sequence shown here is derived from an EMBL/GenBank/DDBJ whole genome shotgun (WGS) entry which is preliminary data.</text>
</comment>
<dbReference type="InterPro" id="IPR029068">
    <property type="entry name" value="Glyas_Bleomycin-R_OHBP_Dase"/>
</dbReference>
<dbReference type="SUPFAM" id="SSF54593">
    <property type="entry name" value="Glyoxalase/Bleomycin resistance protein/Dihydroxybiphenyl dioxygenase"/>
    <property type="match status" value="1"/>
</dbReference>
<evidence type="ECO:0000313" key="3">
    <source>
        <dbReference type="Proteomes" id="UP000268233"/>
    </source>
</evidence>
<keyword evidence="3" id="KW-1185">Reference proteome</keyword>
<dbReference type="PANTHER" id="PTHR40265">
    <property type="entry name" value="BLL2707 PROTEIN"/>
    <property type="match status" value="1"/>
</dbReference>
<dbReference type="Pfam" id="PF13468">
    <property type="entry name" value="Glyoxalase_3"/>
    <property type="match status" value="1"/>
</dbReference>
<dbReference type="PANTHER" id="PTHR40265:SF1">
    <property type="entry name" value="GLYOXALASE-LIKE DOMAIN-CONTAINING PROTEIN"/>
    <property type="match status" value="1"/>
</dbReference>
<evidence type="ECO:0000313" key="2">
    <source>
        <dbReference type="EMBL" id="RKS75172.1"/>
    </source>
</evidence>